<evidence type="ECO:0000313" key="3">
    <source>
        <dbReference type="Proteomes" id="UP000305524"/>
    </source>
</evidence>
<keyword evidence="1" id="KW-1133">Transmembrane helix</keyword>
<protein>
    <submittedName>
        <fullName evidence="2">Uncharacterized protein</fullName>
    </submittedName>
</protein>
<dbReference type="AlphaFoldDB" id="A0A4U3AAI5"/>
<name>A0A4U3AAI5_BACMY</name>
<sequence>MFADLKFNFKFWLTVVFDICMLAMFCVVTTKYVSDIYSDLFIFTTGFLILLIWYFVRVYFREYMRKLFSKQHFNSN</sequence>
<gene>
    <name evidence="2" type="ORF">FC701_11150</name>
</gene>
<reference evidence="2 3" key="1">
    <citation type="journal article" date="2019" name="Environ. Microbiol.">
        <title>An active ?-lactamase is a part of an orchestrated cell wall stress resistance network of Bacillus subtilis and related rhizosphere species.</title>
        <authorList>
            <person name="Bucher T."/>
            <person name="Keren-Paz A."/>
            <person name="Hausser J."/>
            <person name="Olender T."/>
            <person name="Cytryn E."/>
            <person name="Kolodkin-Gal I."/>
        </authorList>
    </citation>
    <scope>NUCLEOTIDE SEQUENCE [LARGE SCALE GENOMIC DNA]</scope>
    <source>
        <strain evidence="2 3">I186</strain>
    </source>
</reference>
<accession>A0A4U3AAI5</accession>
<comment type="caution">
    <text evidence="2">The sequence shown here is derived from an EMBL/GenBank/DDBJ whole genome shotgun (WGS) entry which is preliminary data.</text>
</comment>
<proteinExistence type="predicted"/>
<evidence type="ECO:0000313" key="2">
    <source>
        <dbReference type="EMBL" id="TKI85174.1"/>
    </source>
</evidence>
<keyword evidence="1" id="KW-0472">Membrane</keyword>
<organism evidence="2 3">
    <name type="scientific">Bacillus mycoides</name>
    <dbReference type="NCBI Taxonomy" id="1405"/>
    <lineage>
        <taxon>Bacteria</taxon>
        <taxon>Bacillati</taxon>
        <taxon>Bacillota</taxon>
        <taxon>Bacilli</taxon>
        <taxon>Bacillales</taxon>
        <taxon>Bacillaceae</taxon>
        <taxon>Bacillus</taxon>
        <taxon>Bacillus cereus group</taxon>
    </lineage>
</organism>
<evidence type="ECO:0000256" key="1">
    <source>
        <dbReference type="SAM" id="Phobius"/>
    </source>
</evidence>
<feature type="transmembrane region" description="Helical" evidence="1">
    <location>
        <begin position="40"/>
        <end position="60"/>
    </location>
</feature>
<feature type="transmembrane region" description="Helical" evidence="1">
    <location>
        <begin position="12"/>
        <end position="34"/>
    </location>
</feature>
<dbReference type="Proteomes" id="UP000305524">
    <property type="component" value="Unassembled WGS sequence"/>
</dbReference>
<dbReference type="EMBL" id="SZOD01000227">
    <property type="protein sequence ID" value="TKI85174.1"/>
    <property type="molecule type" value="Genomic_DNA"/>
</dbReference>
<keyword evidence="1" id="KW-0812">Transmembrane</keyword>